<dbReference type="PANTHER" id="PTHR38441">
    <property type="entry name" value="INTEGRAL MEMBRANE PROTEIN-RELATED"/>
    <property type="match status" value="1"/>
</dbReference>
<accession>A0ABP5VG69</accession>
<name>A0ABP5VG69_9ACTN</name>
<dbReference type="Proteomes" id="UP001499986">
    <property type="component" value="Unassembled WGS sequence"/>
</dbReference>
<keyword evidence="3" id="KW-1185">Reference proteome</keyword>
<proteinExistence type="predicted"/>
<gene>
    <name evidence="2" type="ORF">GCM10010255_39840</name>
</gene>
<reference evidence="3" key="1">
    <citation type="journal article" date="2019" name="Int. J. Syst. Evol. Microbiol.">
        <title>The Global Catalogue of Microorganisms (GCM) 10K type strain sequencing project: providing services to taxonomists for standard genome sequencing and annotation.</title>
        <authorList>
            <consortium name="The Broad Institute Genomics Platform"/>
            <consortium name="The Broad Institute Genome Sequencing Center for Infectious Disease"/>
            <person name="Wu L."/>
            <person name="Ma J."/>
        </authorList>
    </citation>
    <scope>NUCLEOTIDE SEQUENCE [LARGE SCALE GENOMIC DNA]</scope>
    <source>
        <strain evidence="3">JCM 4358</strain>
    </source>
</reference>
<feature type="transmembrane region" description="Helical" evidence="1">
    <location>
        <begin position="105"/>
        <end position="126"/>
    </location>
</feature>
<keyword evidence="1" id="KW-0812">Transmembrane</keyword>
<evidence type="ECO:0000313" key="3">
    <source>
        <dbReference type="Proteomes" id="UP001499986"/>
    </source>
</evidence>
<evidence type="ECO:0008006" key="4">
    <source>
        <dbReference type="Google" id="ProtNLM"/>
    </source>
</evidence>
<evidence type="ECO:0000256" key="1">
    <source>
        <dbReference type="SAM" id="Phobius"/>
    </source>
</evidence>
<dbReference type="EMBL" id="BAAASE010000005">
    <property type="protein sequence ID" value="GAA2402231.1"/>
    <property type="molecule type" value="Genomic_DNA"/>
</dbReference>
<sequence>MVRRLKRPFPFTSRIRAVVEGQAMTYADENRYPPSAQPYGIPPRHETYGQSPWPESYGHDGPRYDSYGRQTSWDASWDAPYAHETHRDDAGLAALRSAYRLLRRISTLTALGSFVVYVVLSCYAPGLMGSKVTGELSLGMALGILQLVVTFAAVFWYGRSAQRSVDPLARAVRERAVPAAGSAGTAR</sequence>
<keyword evidence="1" id="KW-0472">Membrane</keyword>
<comment type="caution">
    <text evidence="2">The sequence shown here is derived from an EMBL/GenBank/DDBJ whole genome shotgun (WGS) entry which is preliminary data.</text>
</comment>
<dbReference type="Pfam" id="PF04341">
    <property type="entry name" value="DUF485"/>
    <property type="match status" value="1"/>
</dbReference>
<organism evidence="2 3">
    <name type="scientific">Streptomyces coeruleofuscus</name>
    <dbReference type="NCBI Taxonomy" id="66879"/>
    <lineage>
        <taxon>Bacteria</taxon>
        <taxon>Bacillati</taxon>
        <taxon>Actinomycetota</taxon>
        <taxon>Actinomycetes</taxon>
        <taxon>Kitasatosporales</taxon>
        <taxon>Streptomycetaceae</taxon>
        <taxon>Streptomyces</taxon>
    </lineage>
</organism>
<evidence type="ECO:0000313" key="2">
    <source>
        <dbReference type="EMBL" id="GAA2402231.1"/>
    </source>
</evidence>
<dbReference type="InterPro" id="IPR007436">
    <property type="entry name" value="DUF485"/>
</dbReference>
<keyword evidence="1" id="KW-1133">Transmembrane helix</keyword>
<protein>
    <recommendedName>
        <fullName evidence="4">DUF485 domain-containing protein</fullName>
    </recommendedName>
</protein>
<feature type="transmembrane region" description="Helical" evidence="1">
    <location>
        <begin position="138"/>
        <end position="158"/>
    </location>
</feature>
<dbReference type="PANTHER" id="PTHR38441:SF1">
    <property type="entry name" value="MEMBRANE PROTEIN"/>
    <property type="match status" value="1"/>
</dbReference>